<organism evidence="1 2">
    <name type="scientific">Thermobispora bispora (strain ATCC 19993 / DSM 43833 / CBS 139.67 / JCM 10125 / KCTC 9307 / NBRC 14880 / R51)</name>
    <dbReference type="NCBI Taxonomy" id="469371"/>
    <lineage>
        <taxon>Bacteria</taxon>
        <taxon>Bacillati</taxon>
        <taxon>Actinomycetota</taxon>
        <taxon>Actinomycetes</taxon>
        <taxon>Streptosporangiales</taxon>
        <taxon>Streptosporangiaceae</taxon>
        <taxon>Thermobispora</taxon>
    </lineage>
</organism>
<dbReference type="RefSeq" id="WP_013131558.1">
    <property type="nucleotide sequence ID" value="NC_014165.1"/>
</dbReference>
<accession>D6Y9A5</accession>
<dbReference type="KEGG" id="tbi:Tbis_1306"/>
<dbReference type="eggNOG" id="COG2867">
    <property type="taxonomic scope" value="Bacteria"/>
</dbReference>
<dbReference type="HOGENOM" id="CLU_128243_0_0_11"/>
<reference evidence="1 2" key="1">
    <citation type="submission" date="2010-01" db="EMBL/GenBank/DDBJ databases">
        <title>The complete genome of Thermobispora bispora DSM 43833.</title>
        <authorList>
            <consortium name="US DOE Joint Genome Institute (JGI-PGF)"/>
            <person name="Lucas S."/>
            <person name="Copeland A."/>
            <person name="Lapidus A."/>
            <person name="Glavina del Rio T."/>
            <person name="Dalin E."/>
            <person name="Tice H."/>
            <person name="Bruce D."/>
            <person name="Goodwin L."/>
            <person name="Pitluck S."/>
            <person name="Kyrpides N."/>
            <person name="Mavromatis K."/>
            <person name="Ivanova N."/>
            <person name="Mikhailova N."/>
            <person name="Chertkov O."/>
            <person name="Brettin T."/>
            <person name="Detter J.C."/>
            <person name="Han C."/>
            <person name="Larimer F."/>
            <person name="Land M."/>
            <person name="Hauser L."/>
            <person name="Markowitz V."/>
            <person name="Cheng J.-F."/>
            <person name="Hugenholtz P."/>
            <person name="Woyke T."/>
            <person name="Wu D."/>
            <person name="Jando M."/>
            <person name="Schneider S."/>
            <person name="Klenk H.-P."/>
            <person name="Eisen J.A."/>
        </authorList>
    </citation>
    <scope>NUCLEOTIDE SEQUENCE [LARGE SCALE GENOMIC DNA]</scope>
    <source>
        <strain evidence="2">ATCC 19993 / DSM 43833 / CBS 139.67 / JCM 10125 / KCTC 9307 / NBRC 14880 / R51</strain>
    </source>
</reference>
<dbReference type="Gene3D" id="3.30.530.20">
    <property type="match status" value="1"/>
</dbReference>
<dbReference type="SUPFAM" id="SSF55961">
    <property type="entry name" value="Bet v1-like"/>
    <property type="match status" value="1"/>
</dbReference>
<dbReference type="Proteomes" id="UP000006640">
    <property type="component" value="Chromosome"/>
</dbReference>
<sequence length="145" mass="16071">MADRTSSSITIGADRKAIMSVIADFPSYPEWAAQVKTADVLETGEDGRATRVRFVLDAGVIRDEYVLGYEWDGDAEVRWRIVRPGRMISGLTGAYRLTEVTGGTEVAYELAVDLAVPMPGLIKRRAEKVIVDTALKELKRRVEAR</sequence>
<dbReference type="PANTHER" id="PTHR39683">
    <property type="entry name" value="CONSERVED PROTEIN TB16.3"/>
    <property type="match status" value="1"/>
</dbReference>
<name>D6Y9A5_THEBD</name>
<protein>
    <submittedName>
        <fullName evidence="1">Cyclase/dehydrase</fullName>
    </submittedName>
</protein>
<dbReference type="STRING" id="469371.Tbis_1306"/>
<dbReference type="OrthoDB" id="5243015at2"/>
<keyword evidence="2" id="KW-1185">Reference proteome</keyword>
<proteinExistence type="predicted"/>
<evidence type="ECO:0000313" key="1">
    <source>
        <dbReference type="EMBL" id="ADG88025.1"/>
    </source>
</evidence>
<dbReference type="InterPro" id="IPR023393">
    <property type="entry name" value="START-like_dom_sf"/>
</dbReference>
<dbReference type="CDD" id="cd07819">
    <property type="entry name" value="SRPBCC_2"/>
    <property type="match status" value="1"/>
</dbReference>
<evidence type="ECO:0000313" key="2">
    <source>
        <dbReference type="Proteomes" id="UP000006640"/>
    </source>
</evidence>
<gene>
    <name evidence="1" type="ordered locus">Tbis_1306</name>
</gene>
<dbReference type="EMBL" id="CP001874">
    <property type="protein sequence ID" value="ADG88025.1"/>
    <property type="molecule type" value="Genomic_DNA"/>
</dbReference>
<dbReference type="AlphaFoldDB" id="D6Y9A5"/>
<dbReference type="InterPro" id="IPR019587">
    <property type="entry name" value="Polyketide_cyclase/dehydratase"/>
</dbReference>
<dbReference type="Pfam" id="PF10604">
    <property type="entry name" value="Polyketide_cyc2"/>
    <property type="match status" value="1"/>
</dbReference>
<dbReference type="PANTHER" id="PTHR39683:SF4">
    <property type="entry name" value="COENZYME Q-BINDING PROTEIN COQ10 START DOMAIN-CONTAINING PROTEIN"/>
    <property type="match status" value="1"/>
</dbReference>